<reference evidence="1 2" key="1">
    <citation type="submission" date="2019-08" db="EMBL/GenBank/DDBJ databases">
        <authorList>
            <person name="Peeters C."/>
        </authorList>
    </citation>
    <scope>NUCLEOTIDE SEQUENCE [LARGE SCALE GENOMIC DNA]</scope>
    <source>
        <strain evidence="1 2">LMG 31119</strain>
    </source>
</reference>
<keyword evidence="2" id="KW-1185">Reference proteome</keyword>
<dbReference type="EMBL" id="CABPSO010000002">
    <property type="protein sequence ID" value="VVE61911.1"/>
    <property type="molecule type" value="Genomic_DNA"/>
</dbReference>
<accession>A0ABY6WIM8</accession>
<sequence>MPPTSAATGLLSCPPIFVPTPARPPPTVASKPATGVPRPVALPTVCVVFVTTFVIGVIAEESDVVSCCTGALVTVCVSPVPSDWPAMPTEVTTPPSSVVTPLIGVLPSGPV</sequence>
<proteinExistence type="predicted"/>
<organism evidence="1 2">
    <name type="scientific">Pandoraea pnomenusa</name>
    <dbReference type="NCBI Taxonomy" id="93220"/>
    <lineage>
        <taxon>Bacteria</taxon>
        <taxon>Pseudomonadati</taxon>
        <taxon>Pseudomonadota</taxon>
        <taxon>Betaproteobacteria</taxon>
        <taxon>Burkholderiales</taxon>
        <taxon>Burkholderiaceae</taxon>
        <taxon>Pandoraea</taxon>
    </lineage>
</organism>
<gene>
    <name evidence="1" type="primary">fhaB_1</name>
    <name evidence="1" type="ORF">PPN31119_00676</name>
</gene>
<dbReference type="Proteomes" id="UP000361468">
    <property type="component" value="Unassembled WGS sequence"/>
</dbReference>
<comment type="caution">
    <text evidence="1">The sequence shown here is derived from an EMBL/GenBank/DDBJ whole genome shotgun (WGS) entry which is preliminary data.</text>
</comment>
<evidence type="ECO:0000313" key="2">
    <source>
        <dbReference type="Proteomes" id="UP000361468"/>
    </source>
</evidence>
<evidence type="ECO:0000313" key="1">
    <source>
        <dbReference type="EMBL" id="VVE61911.1"/>
    </source>
</evidence>
<protein>
    <submittedName>
        <fullName evidence="1">Filamentous hemagglutinin</fullName>
    </submittedName>
</protein>
<name>A0ABY6WIM8_9BURK</name>